<dbReference type="EMBL" id="SNYC01000007">
    <property type="protein sequence ID" value="TDQ06973.1"/>
    <property type="molecule type" value="Genomic_DNA"/>
</dbReference>
<dbReference type="InterPro" id="IPR011006">
    <property type="entry name" value="CheY-like_superfamily"/>
</dbReference>
<accession>A0A4R6SSS9</accession>
<sequence>MFLKCVAIDDEPLALKLISAYISRIPEVKLINTFEDAISGAEYINHTPVDLVFLDINMPDISGVDLARALKKKPMIIFTTAHKQFAFDGFELDAVDYLLKPIDFERFSKAIYKALDIKRYKSDIVSAEEDAFIYVHSEYRMIKIILKQIEYIESMEDYVKIHIHNEKPILSLMTLKKILEMLPDPQFKRIHRSYIIPVSKVRSVQNKKIQLETVVLPIGDSYLENVKTWLY</sequence>
<dbReference type="Pfam" id="PF04397">
    <property type="entry name" value="LytTR"/>
    <property type="match status" value="1"/>
</dbReference>
<dbReference type="PANTHER" id="PTHR37299">
    <property type="entry name" value="TRANSCRIPTIONAL REGULATOR-RELATED"/>
    <property type="match status" value="1"/>
</dbReference>
<dbReference type="GO" id="GO:0003677">
    <property type="term" value="F:DNA binding"/>
    <property type="evidence" value="ECO:0007669"/>
    <property type="project" value="InterPro"/>
</dbReference>
<dbReference type="InterPro" id="IPR046947">
    <property type="entry name" value="LytR-like"/>
</dbReference>
<name>A0A4R6SSS9_9SPHI</name>
<keyword evidence="1" id="KW-0597">Phosphoprotein</keyword>
<reference evidence="4 5" key="1">
    <citation type="submission" date="2019-03" db="EMBL/GenBank/DDBJ databases">
        <title>Genomic Encyclopedia of Archaeal and Bacterial Type Strains, Phase II (KMG-II): from individual species to whole genera.</title>
        <authorList>
            <person name="Goeker M."/>
        </authorList>
    </citation>
    <scope>NUCLEOTIDE SEQUENCE [LARGE SCALE GENOMIC DNA]</scope>
    <source>
        <strain evidence="4 5">DSM 19035</strain>
    </source>
</reference>
<dbReference type="SMART" id="SM00448">
    <property type="entry name" value="REC"/>
    <property type="match status" value="1"/>
</dbReference>
<dbReference type="AlphaFoldDB" id="A0A4R6SSS9"/>
<protein>
    <submittedName>
        <fullName evidence="4">LytTR family two component transcriptional regulator</fullName>
    </submittedName>
</protein>
<feature type="modified residue" description="4-aspartylphosphate" evidence="1">
    <location>
        <position position="55"/>
    </location>
</feature>
<dbReference type="PANTHER" id="PTHR37299:SF1">
    <property type="entry name" value="STAGE 0 SPORULATION PROTEIN A HOMOLOG"/>
    <property type="match status" value="1"/>
</dbReference>
<feature type="domain" description="HTH LytTR-type" evidence="3">
    <location>
        <begin position="133"/>
        <end position="208"/>
    </location>
</feature>
<dbReference type="Pfam" id="PF00072">
    <property type="entry name" value="Response_reg"/>
    <property type="match status" value="1"/>
</dbReference>
<dbReference type="SMART" id="SM00850">
    <property type="entry name" value="LytTR"/>
    <property type="match status" value="1"/>
</dbReference>
<evidence type="ECO:0000259" key="2">
    <source>
        <dbReference type="PROSITE" id="PS50110"/>
    </source>
</evidence>
<comment type="caution">
    <text evidence="4">The sequence shown here is derived from an EMBL/GenBank/DDBJ whole genome shotgun (WGS) entry which is preliminary data.</text>
</comment>
<gene>
    <name evidence="4" type="ORF">ATK78_3989</name>
</gene>
<evidence type="ECO:0000313" key="5">
    <source>
        <dbReference type="Proteomes" id="UP000295620"/>
    </source>
</evidence>
<dbReference type="PROSITE" id="PS50930">
    <property type="entry name" value="HTH_LYTTR"/>
    <property type="match status" value="1"/>
</dbReference>
<dbReference type="Proteomes" id="UP000295620">
    <property type="component" value="Unassembled WGS sequence"/>
</dbReference>
<evidence type="ECO:0000256" key="1">
    <source>
        <dbReference type="PROSITE-ProRule" id="PRU00169"/>
    </source>
</evidence>
<keyword evidence="5" id="KW-1185">Reference proteome</keyword>
<feature type="domain" description="Response regulatory" evidence="2">
    <location>
        <begin position="4"/>
        <end position="115"/>
    </location>
</feature>
<evidence type="ECO:0000313" key="4">
    <source>
        <dbReference type="EMBL" id="TDQ06973.1"/>
    </source>
</evidence>
<evidence type="ECO:0000259" key="3">
    <source>
        <dbReference type="PROSITE" id="PS50930"/>
    </source>
</evidence>
<organism evidence="4 5">
    <name type="scientific">Pedobacter metabolipauper</name>
    <dbReference type="NCBI Taxonomy" id="425513"/>
    <lineage>
        <taxon>Bacteria</taxon>
        <taxon>Pseudomonadati</taxon>
        <taxon>Bacteroidota</taxon>
        <taxon>Sphingobacteriia</taxon>
        <taxon>Sphingobacteriales</taxon>
        <taxon>Sphingobacteriaceae</taxon>
        <taxon>Pedobacter</taxon>
    </lineage>
</organism>
<dbReference type="GO" id="GO:0000156">
    <property type="term" value="F:phosphorelay response regulator activity"/>
    <property type="evidence" value="ECO:0007669"/>
    <property type="project" value="InterPro"/>
</dbReference>
<dbReference type="PROSITE" id="PS50110">
    <property type="entry name" value="RESPONSE_REGULATORY"/>
    <property type="match status" value="1"/>
</dbReference>
<dbReference type="InterPro" id="IPR007492">
    <property type="entry name" value="LytTR_DNA-bd_dom"/>
</dbReference>
<dbReference type="Gene3D" id="3.40.50.2300">
    <property type="match status" value="1"/>
</dbReference>
<dbReference type="SUPFAM" id="SSF52172">
    <property type="entry name" value="CheY-like"/>
    <property type="match status" value="1"/>
</dbReference>
<dbReference type="OrthoDB" id="9787344at2"/>
<dbReference type="Gene3D" id="2.40.50.1020">
    <property type="entry name" value="LytTr DNA-binding domain"/>
    <property type="match status" value="1"/>
</dbReference>
<proteinExistence type="predicted"/>
<dbReference type="InterPro" id="IPR001789">
    <property type="entry name" value="Sig_transdc_resp-reg_receiver"/>
</dbReference>
<dbReference type="RefSeq" id="WP_133577796.1">
    <property type="nucleotide sequence ID" value="NZ_SNYC01000007.1"/>
</dbReference>